<evidence type="ECO:0000256" key="3">
    <source>
        <dbReference type="ARBA" id="ARBA00022801"/>
    </source>
</evidence>
<dbReference type="SUPFAM" id="SSF116842">
    <property type="entry name" value="XseB-like"/>
    <property type="match status" value="1"/>
</dbReference>
<dbReference type="GO" id="GO:0006308">
    <property type="term" value="P:DNA catabolic process"/>
    <property type="evidence" value="ECO:0007669"/>
    <property type="project" value="InterPro"/>
</dbReference>
<comment type="caution">
    <text evidence="4">The sequence shown here is derived from an EMBL/GenBank/DDBJ whole genome shotgun (WGS) entry which is preliminary data.</text>
</comment>
<keyword evidence="3" id="KW-0378">Hydrolase</keyword>
<dbReference type="GO" id="GO:0009318">
    <property type="term" value="C:exodeoxyribonuclease VII complex"/>
    <property type="evidence" value="ECO:0007669"/>
    <property type="project" value="InterPro"/>
</dbReference>
<keyword evidence="1" id="KW-0963">Cytoplasm</keyword>
<dbReference type="InterPro" id="IPR003761">
    <property type="entry name" value="Exonuc_VII_S"/>
</dbReference>
<dbReference type="NCBIfam" id="TIGR01280">
    <property type="entry name" value="xseB"/>
    <property type="match status" value="1"/>
</dbReference>
<organism evidence="4">
    <name type="scientific">marine sediment metagenome</name>
    <dbReference type="NCBI Taxonomy" id="412755"/>
    <lineage>
        <taxon>unclassified sequences</taxon>
        <taxon>metagenomes</taxon>
        <taxon>ecological metagenomes</taxon>
    </lineage>
</organism>
<dbReference type="EMBL" id="LAZR01058522">
    <property type="protein sequence ID" value="KKK69707.1"/>
    <property type="molecule type" value="Genomic_DNA"/>
</dbReference>
<evidence type="ECO:0000313" key="4">
    <source>
        <dbReference type="EMBL" id="KKK69707.1"/>
    </source>
</evidence>
<protein>
    <submittedName>
        <fullName evidence="4">Uncharacterized protein</fullName>
    </submittedName>
</protein>
<dbReference type="Pfam" id="PF02609">
    <property type="entry name" value="Exonuc_VII_S"/>
    <property type="match status" value="1"/>
</dbReference>
<gene>
    <name evidence="4" type="ORF">LCGC14_2931340</name>
</gene>
<dbReference type="GO" id="GO:0008855">
    <property type="term" value="F:exodeoxyribonuclease VII activity"/>
    <property type="evidence" value="ECO:0007669"/>
    <property type="project" value="InterPro"/>
</dbReference>
<evidence type="ECO:0000256" key="2">
    <source>
        <dbReference type="ARBA" id="ARBA00022722"/>
    </source>
</evidence>
<name>A0A0F8XKS0_9ZZZZ</name>
<proteinExistence type="predicted"/>
<dbReference type="AlphaFoldDB" id="A0A0F8XKS0"/>
<reference evidence="4" key="1">
    <citation type="journal article" date="2015" name="Nature">
        <title>Complex archaea that bridge the gap between prokaryotes and eukaryotes.</title>
        <authorList>
            <person name="Spang A."/>
            <person name="Saw J.H."/>
            <person name="Jorgensen S.L."/>
            <person name="Zaremba-Niedzwiedzka K."/>
            <person name="Martijn J."/>
            <person name="Lind A.E."/>
            <person name="van Eijk R."/>
            <person name="Schleper C."/>
            <person name="Guy L."/>
            <person name="Ettema T.J."/>
        </authorList>
    </citation>
    <scope>NUCLEOTIDE SEQUENCE</scope>
</reference>
<evidence type="ECO:0000256" key="1">
    <source>
        <dbReference type="ARBA" id="ARBA00022490"/>
    </source>
</evidence>
<keyword evidence="2" id="KW-0540">Nuclease</keyword>
<accession>A0A0F8XKS0</accession>
<dbReference type="InterPro" id="IPR037004">
    <property type="entry name" value="Exonuc_VII_ssu_sf"/>
</dbReference>
<sequence>MAEEKTFDGALERLEEIANIVQDKNLDLEKSLDFLEEGIKLANLCTEKIDTSLKN</sequence>
<dbReference type="Gene3D" id="1.10.287.1040">
    <property type="entry name" value="Exonuclease VII, small subunit"/>
    <property type="match status" value="1"/>
</dbReference>